<evidence type="ECO:0000313" key="1">
    <source>
        <dbReference type="EMBL" id="KAF9449228.1"/>
    </source>
</evidence>
<dbReference type="AlphaFoldDB" id="A0A9P6C5H2"/>
<comment type="caution">
    <text evidence="1">The sequence shown here is derived from an EMBL/GenBank/DDBJ whole genome shotgun (WGS) entry which is preliminary data.</text>
</comment>
<dbReference type="Proteomes" id="UP000807342">
    <property type="component" value="Unassembled WGS sequence"/>
</dbReference>
<dbReference type="EMBL" id="MU151137">
    <property type="protein sequence ID" value="KAF9449228.1"/>
    <property type="molecule type" value="Genomic_DNA"/>
</dbReference>
<dbReference type="OrthoDB" id="1716625at2759"/>
<feature type="non-terminal residue" evidence="1">
    <location>
        <position position="97"/>
    </location>
</feature>
<reference evidence="1" key="1">
    <citation type="submission" date="2020-11" db="EMBL/GenBank/DDBJ databases">
        <authorList>
            <consortium name="DOE Joint Genome Institute"/>
            <person name="Ahrendt S."/>
            <person name="Riley R."/>
            <person name="Andreopoulos W."/>
            <person name="Labutti K."/>
            <person name="Pangilinan J."/>
            <person name="Ruiz-Duenas F.J."/>
            <person name="Barrasa J.M."/>
            <person name="Sanchez-Garcia M."/>
            <person name="Camarero S."/>
            <person name="Miyauchi S."/>
            <person name="Serrano A."/>
            <person name="Linde D."/>
            <person name="Babiker R."/>
            <person name="Drula E."/>
            <person name="Ayuso-Fernandez I."/>
            <person name="Pacheco R."/>
            <person name="Padilla G."/>
            <person name="Ferreira P."/>
            <person name="Barriuso J."/>
            <person name="Kellner H."/>
            <person name="Castanera R."/>
            <person name="Alfaro M."/>
            <person name="Ramirez L."/>
            <person name="Pisabarro A.G."/>
            <person name="Kuo A."/>
            <person name="Tritt A."/>
            <person name="Lipzen A."/>
            <person name="He G."/>
            <person name="Yan M."/>
            <person name="Ng V."/>
            <person name="Cullen D."/>
            <person name="Martin F."/>
            <person name="Rosso M.-N."/>
            <person name="Henrissat B."/>
            <person name="Hibbett D."/>
            <person name="Martinez A.T."/>
            <person name="Grigoriev I.V."/>
        </authorList>
    </citation>
    <scope>NUCLEOTIDE SEQUENCE</scope>
    <source>
        <strain evidence="1">MF-IS2</strain>
    </source>
</reference>
<evidence type="ECO:0000313" key="2">
    <source>
        <dbReference type="Proteomes" id="UP000807342"/>
    </source>
</evidence>
<sequence>MQYYILPLRIHGSRAWISGVPPEISRFLDWLEDILHLHEQILDIFRGPKPNIILQMSLFLPRFEIYQPYIVRLGEVSQHLRRLMDEGSDIGSFIDLQ</sequence>
<accession>A0A9P6C5H2</accession>
<organism evidence="1 2">
    <name type="scientific">Macrolepiota fuliginosa MF-IS2</name>
    <dbReference type="NCBI Taxonomy" id="1400762"/>
    <lineage>
        <taxon>Eukaryota</taxon>
        <taxon>Fungi</taxon>
        <taxon>Dikarya</taxon>
        <taxon>Basidiomycota</taxon>
        <taxon>Agaricomycotina</taxon>
        <taxon>Agaricomycetes</taxon>
        <taxon>Agaricomycetidae</taxon>
        <taxon>Agaricales</taxon>
        <taxon>Agaricineae</taxon>
        <taxon>Agaricaceae</taxon>
        <taxon>Macrolepiota</taxon>
    </lineage>
</organism>
<protein>
    <submittedName>
        <fullName evidence="1">Uncharacterized protein</fullName>
    </submittedName>
</protein>
<gene>
    <name evidence="1" type="ORF">P691DRAFT_642687</name>
</gene>
<name>A0A9P6C5H2_9AGAR</name>
<proteinExistence type="predicted"/>
<keyword evidence="2" id="KW-1185">Reference proteome</keyword>
<dbReference type="InterPro" id="IPR035899">
    <property type="entry name" value="DBL_dom_sf"/>
</dbReference>
<dbReference type="SUPFAM" id="SSF48065">
    <property type="entry name" value="DBL homology domain (DH-domain)"/>
    <property type="match status" value="1"/>
</dbReference>